<protein>
    <submittedName>
        <fullName evidence="1">Uncharacterized protein</fullName>
    </submittedName>
</protein>
<gene>
    <name evidence="1" type="ORF">S01H4_09876</name>
</gene>
<reference evidence="1" key="1">
    <citation type="journal article" date="2014" name="Front. Microbiol.">
        <title>High frequency of phylogenetically diverse reductive dehalogenase-homologous genes in deep subseafloor sedimentary metagenomes.</title>
        <authorList>
            <person name="Kawai M."/>
            <person name="Futagami T."/>
            <person name="Toyoda A."/>
            <person name="Takaki Y."/>
            <person name="Nishi S."/>
            <person name="Hori S."/>
            <person name="Arai W."/>
            <person name="Tsubouchi T."/>
            <person name="Morono Y."/>
            <person name="Uchiyama I."/>
            <person name="Ito T."/>
            <person name="Fujiyama A."/>
            <person name="Inagaki F."/>
            <person name="Takami H."/>
        </authorList>
    </citation>
    <scope>NUCLEOTIDE SEQUENCE</scope>
    <source>
        <strain evidence="1">Expedition CK06-06</strain>
    </source>
</reference>
<accession>X0YT39</accession>
<feature type="non-terminal residue" evidence="1">
    <location>
        <position position="1"/>
    </location>
</feature>
<evidence type="ECO:0000313" key="1">
    <source>
        <dbReference type="EMBL" id="GAG59704.1"/>
    </source>
</evidence>
<organism evidence="1">
    <name type="scientific">marine sediment metagenome</name>
    <dbReference type="NCBI Taxonomy" id="412755"/>
    <lineage>
        <taxon>unclassified sequences</taxon>
        <taxon>metagenomes</taxon>
        <taxon>ecological metagenomes</taxon>
    </lineage>
</organism>
<sequence length="64" mass="7280">TMNFILPTFSDIINSLVSTGFVIEKIVEPEPVEEKFMEGTSTDYYPVEVLKVVPATIIFKVRKK</sequence>
<name>X0YT39_9ZZZZ</name>
<proteinExistence type="predicted"/>
<comment type="caution">
    <text evidence="1">The sequence shown here is derived from an EMBL/GenBank/DDBJ whole genome shotgun (WGS) entry which is preliminary data.</text>
</comment>
<dbReference type="EMBL" id="BART01003667">
    <property type="protein sequence ID" value="GAG59704.1"/>
    <property type="molecule type" value="Genomic_DNA"/>
</dbReference>
<dbReference type="AlphaFoldDB" id="X0YT39"/>